<feature type="compositionally biased region" description="Low complexity" evidence="1">
    <location>
        <begin position="44"/>
        <end position="61"/>
    </location>
</feature>
<dbReference type="EMBL" id="JARAKH010000017">
    <property type="protein sequence ID" value="KAK8395899.1"/>
    <property type="molecule type" value="Genomic_DNA"/>
</dbReference>
<protein>
    <submittedName>
        <fullName evidence="3">Uncharacterized protein</fullName>
    </submittedName>
</protein>
<accession>A0AAW0U746</accession>
<keyword evidence="2" id="KW-0732">Signal</keyword>
<comment type="caution">
    <text evidence="3">The sequence shown here is derived from an EMBL/GenBank/DDBJ whole genome shotgun (WGS) entry which is preliminary data.</text>
</comment>
<feature type="region of interest" description="Disordered" evidence="1">
    <location>
        <begin position="41"/>
        <end position="61"/>
    </location>
</feature>
<sequence>MQCHTGNKSTKVLVVVLVTLASCISLAPAQIHWNRGWGAGGSMGKRSPSSPSSATSSSVAGGRLEVVGEETGFLSTLDCSGDLTHAYNLLLKVIETEASRLAACELRSEAVASPVTGEREGHLPRALPWWKSSSTDQ</sequence>
<evidence type="ECO:0000256" key="1">
    <source>
        <dbReference type="SAM" id="MobiDB-lite"/>
    </source>
</evidence>
<name>A0AAW0U746_SCYPA</name>
<keyword evidence="4" id="KW-1185">Reference proteome</keyword>
<organism evidence="3 4">
    <name type="scientific">Scylla paramamosain</name>
    <name type="common">Mud crab</name>
    <dbReference type="NCBI Taxonomy" id="85552"/>
    <lineage>
        <taxon>Eukaryota</taxon>
        <taxon>Metazoa</taxon>
        <taxon>Ecdysozoa</taxon>
        <taxon>Arthropoda</taxon>
        <taxon>Crustacea</taxon>
        <taxon>Multicrustacea</taxon>
        <taxon>Malacostraca</taxon>
        <taxon>Eumalacostraca</taxon>
        <taxon>Eucarida</taxon>
        <taxon>Decapoda</taxon>
        <taxon>Pleocyemata</taxon>
        <taxon>Brachyura</taxon>
        <taxon>Eubrachyura</taxon>
        <taxon>Portunoidea</taxon>
        <taxon>Portunidae</taxon>
        <taxon>Portuninae</taxon>
        <taxon>Scylla</taxon>
    </lineage>
</organism>
<dbReference type="AlphaFoldDB" id="A0AAW0U746"/>
<dbReference type="Proteomes" id="UP001487740">
    <property type="component" value="Unassembled WGS sequence"/>
</dbReference>
<evidence type="ECO:0000256" key="2">
    <source>
        <dbReference type="SAM" id="SignalP"/>
    </source>
</evidence>
<feature type="signal peptide" evidence="2">
    <location>
        <begin position="1"/>
        <end position="29"/>
    </location>
</feature>
<feature type="chain" id="PRO_5043788407" evidence="2">
    <location>
        <begin position="30"/>
        <end position="137"/>
    </location>
</feature>
<reference evidence="3 4" key="1">
    <citation type="submission" date="2023-03" db="EMBL/GenBank/DDBJ databases">
        <title>High-quality genome of Scylla paramamosain provides insights in environmental adaptation.</title>
        <authorList>
            <person name="Zhang L."/>
        </authorList>
    </citation>
    <scope>NUCLEOTIDE SEQUENCE [LARGE SCALE GENOMIC DNA]</scope>
    <source>
        <strain evidence="3">LZ_2023a</strain>
        <tissue evidence="3">Muscle</tissue>
    </source>
</reference>
<evidence type="ECO:0000313" key="3">
    <source>
        <dbReference type="EMBL" id="KAK8395899.1"/>
    </source>
</evidence>
<gene>
    <name evidence="3" type="ORF">O3P69_005790</name>
</gene>
<proteinExistence type="predicted"/>
<evidence type="ECO:0000313" key="4">
    <source>
        <dbReference type="Proteomes" id="UP001487740"/>
    </source>
</evidence>